<proteinExistence type="predicted"/>
<dbReference type="OrthoDB" id="8190480at2759"/>
<organism evidence="2 3">
    <name type="scientific">Clunio marinus</name>
    <dbReference type="NCBI Taxonomy" id="568069"/>
    <lineage>
        <taxon>Eukaryota</taxon>
        <taxon>Metazoa</taxon>
        <taxon>Ecdysozoa</taxon>
        <taxon>Arthropoda</taxon>
        <taxon>Hexapoda</taxon>
        <taxon>Insecta</taxon>
        <taxon>Pterygota</taxon>
        <taxon>Neoptera</taxon>
        <taxon>Endopterygota</taxon>
        <taxon>Diptera</taxon>
        <taxon>Nematocera</taxon>
        <taxon>Chironomoidea</taxon>
        <taxon>Chironomidae</taxon>
        <taxon>Clunio</taxon>
    </lineage>
</organism>
<name>A0A1J1I1G3_9DIPT</name>
<dbReference type="EMBL" id="CVRI01000038">
    <property type="protein sequence ID" value="CRK94183.1"/>
    <property type="molecule type" value="Genomic_DNA"/>
</dbReference>
<dbReference type="Proteomes" id="UP000183832">
    <property type="component" value="Unassembled WGS sequence"/>
</dbReference>
<reference evidence="2 3" key="1">
    <citation type="submission" date="2015-04" db="EMBL/GenBank/DDBJ databases">
        <authorList>
            <person name="Syromyatnikov M.Y."/>
            <person name="Popov V.N."/>
        </authorList>
    </citation>
    <scope>NUCLEOTIDE SEQUENCE [LARGE SCALE GENOMIC DNA]</scope>
</reference>
<feature type="region of interest" description="Disordered" evidence="1">
    <location>
        <begin position="129"/>
        <end position="182"/>
    </location>
</feature>
<feature type="compositionally biased region" description="Basic and acidic residues" evidence="1">
    <location>
        <begin position="147"/>
        <end position="156"/>
    </location>
</feature>
<evidence type="ECO:0000256" key="1">
    <source>
        <dbReference type="SAM" id="MobiDB-lite"/>
    </source>
</evidence>
<sequence length="213" mass="24866">MENHTHTILGSLPKAKTQSHLLIETYHRLNLENIKTRDEHMCKKCLTHWKVGQFSLKINPSNHRRRGRRQHKIERLQKALKTIEKKNEKRKLMRKVQHLQKLNNHEAVYTCEICKNVTKVLCWKPKANKQENPATSVKSSTLETNEELSHKGDEKNKKIKIKKKKKKTAGLIIPQQLSHSSKAQQLISISKLSDIFQQQSSKSQTSKLNQFLK</sequence>
<keyword evidence="3" id="KW-1185">Reference proteome</keyword>
<evidence type="ECO:0000313" key="3">
    <source>
        <dbReference type="Proteomes" id="UP000183832"/>
    </source>
</evidence>
<dbReference type="AlphaFoldDB" id="A0A1J1I1G3"/>
<gene>
    <name evidence="2" type="ORF">CLUMA_CG007699</name>
</gene>
<accession>A0A1J1I1G3</accession>
<protein>
    <submittedName>
        <fullName evidence="2">CLUMA_CG007699, isoform A</fullName>
    </submittedName>
</protein>
<feature type="compositionally biased region" description="Polar residues" evidence="1">
    <location>
        <begin position="130"/>
        <end position="143"/>
    </location>
</feature>
<feature type="compositionally biased region" description="Basic residues" evidence="1">
    <location>
        <begin position="157"/>
        <end position="168"/>
    </location>
</feature>
<evidence type="ECO:0000313" key="2">
    <source>
        <dbReference type="EMBL" id="CRK94183.1"/>
    </source>
</evidence>